<dbReference type="HOGENOM" id="CLU_2958151_0_0_9"/>
<accession>I0GVD8</accession>
<evidence type="ECO:0000313" key="1">
    <source>
        <dbReference type="EMBL" id="BAL84725.1"/>
    </source>
</evidence>
<name>I0GVD8_SELRL</name>
<evidence type="ECO:0000313" key="2">
    <source>
        <dbReference type="Proteomes" id="UP000007887"/>
    </source>
</evidence>
<gene>
    <name evidence="1" type="ordered locus">SELR_pSRC400740</name>
</gene>
<dbReference type="AlphaFoldDB" id="I0GVD8"/>
<dbReference type="Proteomes" id="UP000007887">
    <property type="component" value="Plasmid pSRC4"/>
</dbReference>
<organism evidence="1 2">
    <name type="scientific">Selenomonas ruminantium subsp. lactilytica (strain NBRC 103574 / TAM6421)</name>
    <dbReference type="NCBI Taxonomy" id="927704"/>
    <lineage>
        <taxon>Bacteria</taxon>
        <taxon>Bacillati</taxon>
        <taxon>Bacillota</taxon>
        <taxon>Negativicutes</taxon>
        <taxon>Selenomonadales</taxon>
        <taxon>Selenomonadaceae</taxon>
        <taxon>Selenomonas</taxon>
    </lineage>
</organism>
<reference evidence="1 2" key="1">
    <citation type="submission" date="2011-10" db="EMBL/GenBank/DDBJ databases">
        <title>Whole genome sequence of Selenomonas ruminantium subsp. lactilytica TAM6421.</title>
        <authorList>
            <person name="Oguchi A."/>
            <person name="Ankai A."/>
            <person name="Kaneko J."/>
            <person name="Yamada-Narita S."/>
            <person name="Fukui S."/>
            <person name="Takahashi M."/>
            <person name="Onodera T."/>
            <person name="Kojima S."/>
            <person name="Fushimi T."/>
            <person name="Abe N."/>
            <person name="Kamio Y."/>
            <person name="Yamazaki S."/>
            <person name="Fujita N."/>
        </authorList>
    </citation>
    <scope>NUCLEOTIDE SEQUENCE [LARGE SCALE GENOMIC DNA]</scope>
    <source>
        <strain evidence="2">NBRC 103574 / TAM6421</strain>
        <plasmid evidence="1 2">pSRC4</plasmid>
    </source>
</reference>
<dbReference type="RefSeq" id="WP_014426025.1">
    <property type="nucleotide sequence ID" value="NC_017069.1"/>
</dbReference>
<dbReference type="EMBL" id="AP012294">
    <property type="protein sequence ID" value="BAL84725.1"/>
    <property type="molecule type" value="Genomic_DNA"/>
</dbReference>
<dbReference type="KEGG" id="sri:SELR_pSRC400740"/>
<geneLocation type="plasmid" evidence="1 2">
    <name>pSRC4</name>
</geneLocation>
<dbReference type="PATRIC" id="fig|927704.6.peg.3489"/>
<keyword evidence="1" id="KW-0614">Plasmid</keyword>
<sequence>MIHISIYDGSLKTPFREIGTNISSTATKEEIASEVMGLLKSHDKLRHGETAMQKAYRDE</sequence>
<protein>
    <submittedName>
        <fullName evidence="1">Uncharacterized protein</fullName>
    </submittedName>
</protein>
<proteinExistence type="predicted"/>